<accession>A0A382GL52</accession>
<gene>
    <name evidence="1" type="ORF">METZ01_LOCUS227765</name>
</gene>
<feature type="non-terminal residue" evidence="1">
    <location>
        <position position="1"/>
    </location>
</feature>
<dbReference type="EMBL" id="UINC01055712">
    <property type="protein sequence ID" value="SVB74911.1"/>
    <property type="molecule type" value="Genomic_DNA"/>
</dbReference>
<evidence type="ECO:0000313" key="1">
    <source>
        <dbReference type="EMBL" id="SVB74911.1"/>
    </source>
</evidence>
<protein>
    <submittedName>
        <fullName evidence="1">Uncharacterized protein</fullName>
    </submittedName>
</protein>
<reference evidence="1" key="1">
    <citation type="submission" date="2018-05" db="EMBL/GenBank/DDBJ databases">
        <authorList>
            <person name="Lanie J.A."/>
            <person name="Ng W.-L."/>
            <person name="Kazmierczak K.M."/>
            <person name="Andrzejewski T.M."/>
            <person name="Davidsen T.M."/>
            <person name="Wayne K.J."/>
            <person name="Tettelin H."/>
            <person name="Glass J.I."/>
            <person name="Rusch D."/>
            <person name="Podicherti R."/>
            <person name="Tsui H.-C.T."/>
            <person name="Winkler M.E."/>
        </authorList>
    </citation>
    <scope>NUCLEOTIDE SEQUENCE</scope>
</reference>
<proteinExistence type="predicted"/>
<organism evidence="1">
    <name type="scientific">marine metagenome</name>
    <dbReference type="NCBI Taxonomy" id="408172"/>
    <lineage>
        <taxon>unclassified sequences</taxon>
        <taxon>metagenomes</taxon>
        <taxon>ecological metagenomes</taxon>
    </lineage>
</organism>
<dbReference type="AlphaFoldDB" id="A0A382GL52"/>
<sequence>RLSLGDNPDLTKAQIDELQKALPKCKILSNPKK</sequence>
<name>A0A382GL52_9ZZZZ</name>